<evidence type="ECO:0000313" key="5">
    <source>
        <dbReference type="EMBL" id="QDV84808.1"/>
    </source>
</evidence>
<dbReference type="RefSeq" id="WP_145213556.1">
    <property type="nucleotide sequence ID" value="NZ_CP036432.1"/>
</dbReference>
<dbReference type="InterPro" id="IPR023198">
    <property type="entry name" value="PGP-like_dom2"/>
</dbReference>
<gene>
    <name evidence="5" type="ORF">TBK1r_37600</name>
</gene>
<dbReference type="PRINTS" id="PR00413">
    <property type="entry name" value="HADHALOGNASE"/>
</dbReference>
<dbReference type="InterPro" id="IPR036412">
    <property type="entry name" value="HAD-like_sf"/>
</dbReference>
<dbReference type="Proteomes" id="UP000318081">
    <property type="component" value="Chromosome"/>
</dbReference>
<keyword evidence="6" id="KW-1185">Reference proteome</keyword>
<dbReference type="Gene3D" id="3.40.50.1000">
    <property type="entry name" value="HAD superfamily/HAD-like"/>
    <property type="match status" value="1"/>
</dbReference>
<protein>
    <submittedName>
        <fullName evidence="5">Phosphorylated carbohydrates phosphatase</fullName>
        <ecNumber evidence="5">3.1.3.-</ecNumber>
    </submittedName>
</protein>
<evidence type="ECO:0000256" key="1">
    <source>
        <dbReference type="ARBA" id="ARBA00001946"/>
    </source>
</evidence>
<organism evidence="5 6">
    <name type="scientific">Stieleria magnilauensis</name>
    <dbReference type="NCBI Taxonomy" id="2527963"/>
    <lineage>
        <taxon>Bacteria</taxon>
        <taxon>Pseudomonadati</taxon>
        <taxon>Planctomycetota</taxon>
        <taxon>Planctomycetia</taxon>
        <taxon>Pirellulales</taxon>
        <taxon>Pirellulaceae</taxon>
        <taxon>Stieleria</taxon>
    </lineage>
</organism>
<proteinExistence type="inferred from homology"/>
<dbReference type="SFLD" id="SFLDS00003">
    <property type="entry name" value="Haloacid_Dehalogenase"/>
    <property type="match status" value="1"/>
</dbReference>
<reference evidence="5 6" key="1">
    <citation type="submission" date="2019-02" db="EMBL/GenBank/DDBJ databases">
        <title>Deep-cultivation of Planctomycetes and their phenomic and genomic characterization uncovers novel biology.</title>
        <authorList>
            <person name="Wiegand S."/>
            <person name="Jogler M."/>
            <person name="Boedeker C."/>
            <person name="Pinto D."/>
            <person name="Vollmers J."/>
            <person name="Rivas-Marin E."/>
            <person name="Kohn T."/>
            <person name="Peeters S.H."/>
            <person name="Heuer A."/>
            <person name="Rast P."/>
            <person name="Oberbeckmann S."/>
            <person name="Bunk B."/>
            <person name="Jeske O."/>
            <person name="Meyerdierks A."/>
            <person name="Storesund J.E."/>
            <person name="Kallscheuer N."/>
            <person name="Luecker S."/>
            <person name="Lage O.M."/>
            <person name="Pohl T."/>
            <person name="Merkel B.J."/>
            <person name="Hornburger P."/>
            <person name="Mueller R.-W."/>
            <person name="Bruemmer F."/>
            <person name="Labrenz M."/>
            <person name="Spormann A.M."/>
            <person name="Op den Camp H."/>
            <person name="Overmann J."/>
            <person name="Amann R."/>
            <person name="Jetten M.S.M."/>
            <person name="Mascher T."/>
            <person name="Medema M.H."/>
            <person name="Devos D.P."/>
            <person name="Kaster A.-K."/>
            <person name="Ovreas L."/>
            <person name="Rohde M."/>
            <person name="Galperin M.Y."/>
            <person name="Jogler C."/>
        </authorList>
    </citation>
    <scope>NUCLEOTIDE SEQUENCE [LARGE SCALE GENOMIC DNA]</scope>
    <source>
        <strain evidence="5 6">TBK1r</strain>
    </source>
</reference>
<evidence type="ECO:0000313" key="6">
    <source>
        <dbReference type="Proteomes" id="UP000318081"/>
    </source>
</evidence>
<dbReference type="EC" id="3.1.3.-" evidence="5"/>
<keyword evidence="4" id="KW-0460">Magnesium</keyword>
<comment type="cofactor">
    <cofactor evidence="1">
        <name>Mg(2+)</name>
        <dbReference type="ChEBI" id="CHEBI:18420"/>
    </cofactor>
</comment>
<sequence length="215" mass="24297">MIKAIIFDMDGVLVDAKQWHFEALNTALELFGYRISQFEHHQRFDGLPTREKLRILAKENGFPHTLSDFVNEMKQHCLLETAERLCQPNPVHLETLETLRTEGYDLALASNSIRRSVDRLMQLTSLNSLLSFTLSNEDVSQPKPSPEIYTLAIKRLGVFPNECLVVEDGDYGVAAAKAAGANVLRVETVRDVNYNNVRNRIEEIKREAGPKTSVA</sequence>
<evidence type="ECO:0000256" key="3">
    <source>
        <dbReference type="ARBA" id="ARBA00022723"/>
    </source>
</evidence>
<evidence type="ECO:0000256" key="4">
    <source>
        <dbReference type="ARBA" id="ARBA00022842"/>
    </source>
</evidence>
<evidence type="ECO:0000256" key="2">
    <source>
        <dbReference type="ARBA" id="ARBA00006171"/>
    </source>
</evidence>
<dbReference type="NCBIfam" id="TIGR01509">
    <property type="entry name" value="HAD-SF-IA-v3"/>
    <property type="match status" value="1"/>
</dbReference>
<dbReference type="InterPro" id="IPR041492">
    <property type="entry name" value="HAD_2"/>
</dbReference>
<name>A0ABX5XS29_9BACT</name>
<dbReference type="InterPro" id="IPR051600">
    <property type="entry name" value="Beta-PGM-like"/>
</dbReference>
<dbReference type="CDD" id="cd07505">
    <property type="entry name" value="HAD_BPGM-like"/>
    <property type="match status" value="1"/>
</dbReference>
<accession>A0ABX5XS29</accession>
<dbReference type="PANTHER" id="PTHR46193">
    <property type="entry name" value="6-PHOSPHOGLUCONATE PHOSPHATASE"/>
    <property type="match status" value="1"/>
</dbReference>
<dbReference type="SFLD" id="SFLDG01129">
    <property type="entry name" value="C1.5:_HAD__Beta-PGM__Phosphata"/>
    <property type="match status" value="1"/>
</dbReference>
<dbReference type="PANTHER" id="PTHR46193:SF9">
    <property type="entry name" value="HALOACID DEHALOGENASE-LIKE HYDROLASE DOMAIN-CONTAINING PROTEIN SGPP"/>
    <property type="match status" value="1"/>
</dbReference>
<keyword evidence="3" id="KW-0479">Metal-binding</keyword>
<comment type="similarity">
    <text evidence="2">Belongs to the HAD-like hydrolase superfamily. CbbY/CbbZ/Gph/YieH family.</text>
</comment>
<dbReference type="EMBL" id="CP036432">
    <property type="protein sequence ID" value="QDV84808.1"/>
    <property type="molecule type" value="Genomic_DNA"/>
</dbReference>
<keyword evidence="5" id="KW-0378">Hydrolase</keyword>
<dbReference type="SFLD" id="SFLDG01135">
    <property type="entry name" value="C1.5.6:_HAD__Beta-PGM__Phospha"/>
    <property type="match status" value="1"/>
</dbReference>
<dbReference type="Gene3D" id="1.10.150.240">
    <property type="entry name" value="Putative phosphatase, domain 2"/>
    <property type="match status" value="1"/>
</dbReference>
<dbReference type="InterPro" id="IPR006439">
    <property type="entry name" value="HAD-SF_hydro_IA"/>
</dbReference>
<dbReference type="SUPFAM" id="SSF56784">
    <property type="entry name" value="HAD-like"/>
    <property type="match status" value="1"/>
</dbReference>
<dbReference type="GO" id="GO:0016787">
    <property type="term" value="F:hydrolase activity"/>
    <property type="evidence" value="ECO:0007669"/>
    <property type="project" value="UniProtKB-KW"/>
</dbReference>
<dbReference type="InterPro" id="IPR023214">
    <property type="entry name" value="HAD_sf"/>
</dbReference>
<dbReference type="Pfam" id="PF13419">
    <property type="entry name" value="HAD_2"/>
    <property type="match status" value="1"/>
</dbReference>